<dbReference type="InterPro" id="IPR016135">
    <property type="entry name" value="UBQ-conjugating_enzyme/RWD"/>
</dbReference>
<sequence length="375" mass="42088">MACYAKLKEDLKCLENLFTQNHDVFQINSATVDDLTCTFIPSPDNKIVIHANITDPQSNPIWFCEKENMLVEVAISEIQDNAVCGNIKAQAGNLVKKLCELHNLLVPPGVESLLLPSIKRDEEGSDIADSSDEDELMEFLSEESDEEEVSVDEVNPVSGNSSDSSLVNKEYNGIASKNVQELEKLKQMQRQDYLKGQPTGSVQATDRLMKELRDIYKSESYKNGIYDVELVNDCLYDWNVKLFKVDPDSQLANDLVSYKEKEGKDFIYLNISYKSNFPFVPPFVRVIAPIIQGGYVLTGGAICMELLTTQGWSSAYNLESLILQVSATLVKGKARIAFNSSPRGQYSLSRAQQSHRHLVQIHEKKGWYTPPQEDG</sequence>
<dbReference type="OrthoDB" id="109543at2759"/>
<proteinExistence type="predicted"/>
<evidence type="ECO:0000259" key="1">
    <source>
        <dbReference type="PROSITE" id="PS50127"/>
    </source>
</evidence>
<evidence type="ECO:0000313" key="3">
    <source>
        <dbReference type="Proteomes" id="UP000593567"/>
    </source>
</evidence>
<dbReference type="SUPFAM" id="SSF54495">
    <property type="entry name" value="UBC-like"/>
    <property type="match status" value="1"/>
</dbReference>
<dbReference type="AlphaFoldDB" id="A0A7J7JEY9"/>
<dbReference type="InterPro" id="IPR000608">
    <property type="entry name" value="UBC"/>
</dbReference>
<comment type="caution">
    <text evidence="2">The sequence shown here is derived from an EMBL/GenBank/DDBJ whole genome shotgun (WGS) entry which is preliminary data.</text>
</comment>
<protein>
    <recommendedName>
        <fullName evidence="1">UBC core domain-containing protein</fullName>
    </recommendedName>
</protein>
<organism evidence="2 3">
    <name type="scientific">Bugula neritina</name>
    <name type="common">Brown bryozoan</name>
    <name type="synonym">Sertularia neritina</name>
    <dbReference type="NCBI Taxonomy" id="10212"/>
    <lineage>
        <taxon>Eukaryota</taxon>
        <taxon>Metazoa</taxon>
        <taxon>Spiralia</taxon>
        <taxon>Lophotrochozoa</taxon>
        <taxon>Bryozoa</taxon>
        <taxon>Gymnolaemata</taxon>
        <taxon>Cheilostomatida</taxon>
        <taxon>Flustrina</taxon>
        <taxon>Buguloidea</taxon>
        <taxon>Bugulidae</taxon>
        <taxon>Bugula</taxon>
    </lineage>
</organism>
<dbReference type="Pfam" id="PF00179">
    <property type="entry name" value="UQ_con"/>
    <property type="match status" value="1"/>
</dbReference>
<accession>A0A7J7JEY9</accession>
<evidence type="ECO:0000313" key="2">
    <source>
        <dbReference type="EMBL" id="KAF6024695.1"/>
    </source>
</evidence>
<dbReference type="Gene3D" id="3.10.110.10">
    <property type="entry name" value="Ubiquitin Conjugating Enzyme"/>
    <property type="match status" value="1"/>
</dbReference>
<feature type="domain" description="UBC core" evidence="1">
    <location>
        <begin position="203"/>
        <end position="368"/>
    </location>
</feature>
<dbReference type="Proteomes" id="UP000593567">
    <property type="component" value="Unassembled WGS sequence"/>
</dbReference>
<reference evidence="2" key="1">
    <citation type="submission" date="2020-06" db="EMBL/GenBank/DDBJ databases">
        <title>Draft genome of Bugula neritina, a colonial animal packing powerful symbionts and potential medicines.</title>
        <authorList>
            <person name="Rayko M."/>
        </authorList>
    </citation>
    <scope>NUCLEOTIDE SEQUENCE [LARGE SCALE GENOMIC DNA]</scope>
    <source>
        <strain evidence="2">Kwan_BN1</strain>
    </source>
</reference>
<dbReference type="PROSITE" id="PS50127">
    <property type="entry name" value="UBC_2"/>
    <property type="match status" value="1"/>
</dbReference>
<dbReference type="SMART" id="SM00212">
    <property type="entry name" value="UBCc"/>
    <property type="match status" value="1"/>
</dbReference>
<gene>
    <name evidence="2" type="ORF">EB796_017017</name>
</gene>
<dbReference type="EMBL" id="VXIV02002549">
    <property type="protein sequence ID" value="KAF6024695.1"/>
    <property type="molecule type" value="Genomic_DNA"/>
</dbReference>
<dbReference type="CDD" id="cd23802">
    <property type="entry name" value="UBCc_UBE2Q"/>
    <property type="match status" value="1"/>
</dbReference>
<name>A0A7J7JEY9_BUGNE</name>
<keyword evidence="3" id="KW-1185">Reference proteome</keyword>